<dbReference type="EMBL" id="UFQT01001615">
    <property type="protein sequence ID" value="SSX31178.1"/>
    <property type="molecule type" value="Genomic_DNA"/>
</dbReference>
<keyword evidence="2" id="KW-0472">Membrane</keyword>
<dbReference type="Gene3D" id="3.30.710.10">
    <property type="entry name" value="Potassium Channel Kv1.1, Chain A"/>
    <property type="match status" value="1"/>
</dbReference>
<evidence type="ECO:0000256" key="1">
    <source>
        <dbReference type="SAM" id="MobiDB-lite"/>
    </source>
</evidence>
<feature type="region of interest" description="Disordered" evidence="1">
    <location>
        <begin position="395"/>
        <end position="419"/>
    </location>
</feature>
<dbReference type="InterPro" id="IPR000210">
    <property type="entry name" value="BTB/POZ_dom"/>
</dbReference>
<feature type="domain" description="BTB" evidence="3">
    <location>
        <begin position="51"/>
        <end position="120"/>
    </location>
</feature>
<organism evidence="5">
    <name type="scientific">Culicoides sonorensis</name>
    <name type="common">Biting midge</name>
    <dbReference type="NCBI Taxonomy" id="179676"/>
    <lineage>
        <taxon>Eukaryota</taxon>
        <taxon>Metazoa</taxon>
        <taxon>Ecdysozoa</taxon>
        <taxon>Arthropoda</taxon>
        <taxon>Hexapoda</taxon>
        <taxon>Insecta</taxon>
        <taxon>Pterygota</taxon>
        <taxon>Neoptera</taxon>
        <taxon>Endopterygota</taxon>
        <taxon>Diptera</taxon>
        <taxon>Nematocera</taxon>
        <taxon>Chironomoidea</taxon>
        <taxon>Ceratopogonidae</taxon>
        <taxon>Ceratopogoninae</taxon>
        <taxon>Culicoides</taxon>
        <taxon>Monoculicoides</taxon>
    </lineage>
</organism>
<dbReference type="VEuPathDB" id="VectorBase:CSON003400"/>
<dbReference type="SUPFAM" id="SSF54695">
    <property type="entry name" value="POZ domain"/>
    <property type="match status" value="1"/>
</dbReference>
<dbReference type="InterPro" id="IPR011333">
    <property type="entry name" value="SKP1/BTB/POZ_sf"/>
</dbReference>
<keyword evidence="2" id="KW-1133">Transmembrane helix</keyword>
<evidence type="ECO:0000256" key="2">
    <source>
        <dbReference type="SAM" id="Phobius"/>
    </source>
</evidence>
<dbReference type="PANTHER" id="PTHR45774">
    <property type="entry name" value="BTB/POZ DOMAIN-CONTAINING"/>
    <property type="match status" value="1"/>
</dbReference>
<protein>
    <submittedName>
        <fullName evidence="5">CSON003400 protein</fullName>
    </submittedName>
</protein>
<evidence type="ECO:0000313" key="4">
    <source>
        <dbReference type="EMBL" id="SSX11611.1"/>
    </source>
</evidence>
<dbReference type="AlphaFoldDB" id="A0A336MZ67"/>
<dbReference type="PROSITE" id="PS50097">
    <property type="entry name" value="BTB"/>
    <property type="match status" value="1"/>
</dbReference>
<feature type="compositionally biased region" description="Basic and acidic residues" evidence="1">
    <location>
        <begin position="395"/>
        <end position="406"/>
    </location>
</feature>
<dbReference type="GO" id="GO:0005829">
    <property type="term" value="C:cytosol"/>
    <property type="evidence" value="ECO:0007669"/>
    <property type="project" value="TreeGrafter"/>
</dbReference>
<name>A0A336MZ67_CULSO</name>
<reference evidence="4" key="1">
    <citation type="submission" date="2018-04" db="EMBL/GenBank/DDBJ databases">
        <authorList>
            <person name="Go L.Y."/>
            <person name="Mitchell J.A."/>
        </authorList>
    </citation>
    <scope>NUCLEOTIDE SEQUENCE</scope>
    <source>
        <tissue evidence="4">Whole organism</tissue>
    </source>
</reference>
<accession>A0A336MZ67</accession>
<evidence type="ECO:0000313" key="5">
    <source>
        <dbReference type="EMBL" id="SSX31178.1"/>
    </source>
</evidence>
<feature type="compositionally biased region" description="Polar residues" evidence="1">
    <location>
        <begin position="408"/>
        <end position="419"/>
    </location>
</feature>
<dbReference type="PANTHER" id="PTHR45774:SF4">
    <property type="entry name" value="AXUNDEAD, ISOFORM F"/>
    <property type="match status" value="1"/>
</dbReference>
<gene>
    <name evidence="5" type="primary">CSON003400</name>
</gene>
<dbReference type="Pfam" id="PF00651">
    <property type="entry name" value="BTB"/>
    <property type="match status" value="1"/>
</dbReference>
<reference evidence="5" key="2">
    <citation type="submission" date="2018-07" db="EMBL/GenBank/DDBJ databases">
        <authorList>
            <person name="Quirk P.G."/>
            <person name="Krulwich T.A."/>
        </authorList>
    </citation>
    <scope>NUCLEOTIDE SEQUENCE</scope>
</reference>
<evidence type="ECO:0000259" key="3">
    <source>
        <dbReference type="PROSITE" id="PS50097"/>
    </source>
</evidence>
<proteinExistence type="predicted"/>
<dbReference type="EMBL" id="UFQS01001615">
    <property type="protein sequence ID" value="SSX11611.1"/>
    <property type="molecule type" value="Genomic_DNA"/>
</dbReference>
<keyword evidence="2" id="KW-0812">Transmembrane</keyword>
<feature type="transmembrane region" description="Helical" evidence="2">
    <location>
        <begin position="20"/>
        <end position="39"/>
    </location>
</feature>
<dbReference type="CDD" id="cd18186">
    <property type="entry name" value="BTB_POZ_ZBTB_KLHL-like"/>
    <property type="match status" value="1"/>
</dbReference>
<sequence>MSCSEATCFLEGISKQTIKLITNLNCLIMFIYISLVMSLQNKLMSLIFQGTDCTFELQGKCGKKVEIHSHREIIGNASEVFKTKFDPMKKQEIFVVFDVQPAVFKLILEHNYMDKLPENFTLKLISDMYDTAKQYQFMKTVDDLIKHMINECNETNIEILLSYLDFALDRNIIEVQNHSKSIIEANACAILNSNEFLNINLAVLKWIYSLDDLNIDEWDLIKIMQKYRERNCHANPEKNLADPGYCFECSLFDLNEIRFLACTPKMIDETSLLCEDLKKFFKNISLPNQIPQIFNFKVGRCCVSMNLIWNNQHLKKLYDEKTIKLGIIRGNKYLVTRDGEIKACVEKSGHVTTYNELTPLKARKVELGKKKNRELPSHSVLFYRENKLIKIDKTKDDHENPDHESLMSDLQNLVLNNDR</sequence>
<dbReference type="GO" id="GO:0022008">
    <property type="term" value="P:neurogenesis"/>
    <property type="evidence" value="ECO:0007669"/>
    <property type="project" value="TreeGrafter"/>
</dbReference>